<dbReference type="GO" id="GO:0003677">
    <property type="term" value="F:DNA binding"/>
    <property type="evidence" value="ECO:0007669"/>
    <property type="project" value="InterPro"/>
</dbReference>
<dbReference type="InterPro" id="IPR018246">
    <property type="entry name" value="AP_endonuc_F2_Zn_BS"/>
</dbReference>
<dbReference type="SUPFAM" id="SSF51658">
    <property type="entry name" value="Xylose isomerase-like"/>
    <property type="match status" value="1"/>
</dbReference>
<evidence type="ECO:0000313" key="12">
    <source>
        <dbReference type="Proteomes" id="UP000001887"/>
    </source>
</evidence>
<keyword evidence="5 9" id="KW-0227">DNA damage</keyword>
<feature type="binding site" evidence="9">
    <location>
        <position position="252"/>
    </location>
    <ligand>
        <name>Zn(2+)</name>
        <dbReference type="ChEBI" id="CHEBI:29105"/>
        <label>2</label>
    </ligand>
</feature>
<keyword evidence="8 9" id="KW-0234">DNA repair</keyword>
<dbReference type="PANTHER" id="PTHR21445">
    <property type="entry name" value="ENDONUCLEASE IV ENDODEOXYRIBONUCLEASE IV"/>
    <property type="match status" value="1"/>
</dbReference>
<comment type="similarity">
    <text evidence="1 9">Belongs to the AP endonuclease 2 family.</text>
</comment>
<dbReference type="STRING" id="530564.Psta_2238"/>
<keyword evidence="6 9" id="KW-0378">Hydrolase</keyword>
<dbReference type="eggNOG" id="COG0648">
    <property type="taxonomic scope" value="Bacteria"/>
</dbReference>
<evidence type="ECO:0000256" key="4">
    <source>
        <dbReference type="ARBA" id="ARBA00022759"/>
    </source>
</evidence>
<keyword evidence="7 9" id="KW-0862">Zinc</keyword>
<dbReference type="GO" id="GO:0008270">
    <property type="term" value="F:zinc ion binding"/>
    <property type="evidence" value="ECO:0007669"/>
    <property type="project" value="UniProtKB-UniRule"/>
</dbReference>
<evidence type="ECO:0000256" key="8">
    <source>
        <dbReference type="ARBA" id="ARBA00023204"/>
    </source>
</evidence>
<feature type="binding site" evidence="9">
    <location>
        <position position="104"/>
    </location>
    <ligand>
        <name>Zn(2+)</name>
        <dbReference type="ChEBI" id="CHEBI:29105"/>
        <label>1</label>
    </ligand>
</feature>
<gene>
    <name evidence="9" type="primary">nfo</name>
    <name evidence="11" type="ordered locus">Psta_2238</name>
</gene>
<dbReference type="AlphaFoldDB" id="D2R2R9"/>
<dbReference type="GO" id="GO:0006284">
    <property type="term" value="P:base-excision repair"/>
    <property type="evidence" value="ECO:0007669"/>
    <property type="project" value="TreeGrafter"/>
</dbReference>
<feature type="binding site" evidence="9">
    <location>
        <position position="144"/>
    </location>
    <ligand>
        <name>Zn(2+)</name>
        <dbReference type="ChEBI" id="CHEBI:29105"/>
        <label>1</label>
    </ligand>
</feature>
<feature type="binding site" evidence="9">
    <location>
        <position position="218"/>
    </location>
    <ligand>
        <name>Zn(2+)</name>
        <dbReference type="ChEBI" id="CHEBI:29105"/>
        <label>3</label>
    </ligand>
</feature>
<evidence type="ECO:0000259" key="10">
    <source>
        <dbReference type="Pfam" id="PF01261"/>
    </source>
</evidence>
<dbReference type="GO" id="GO:0003906">
    <property type="term" value="F:DNA-(apurinic or apyrimidinic site) endonuclease activity"/>
    <property type="evidence" value="ECO:0007669"/>
    <property type="project" value="TreeGrafter"/>
</dbReference>
<keyword evidence="2 9" id="KW-0540">Nuclease</keyword>
<feature type="binding site" evidence="9">
    <location>
        <position position="215"/>
    </location>
    <ligand>
        <name>Zn(2+)</name>
        <dbReference type="ChEBI" id="CHEBI:29105"/>
        <label>2</label>
    </ligand>
</feature>
<dbReference type="PROSITE" id="PS00731">
    <property type="entry name" value="AP_NUCLEASE_F2_3"/>
    <property type="match status" value="1"/>
</dbReference>
<evidence type="ECO:0000256" key="5">
    <source>
        <dbReference type="ARBA" id="ARBA00022763"/>
    </source>
</evidence>
<dbReference type="KEGG" id="psl:Psta_2238"/>
<evidence type="ECO:0000256" key="3">
    <source>
        <dbReference type="ARBA" id="ARBA00022723"/>
    </source>
</evidence>
<feature type="binding site" evidence="9">
    <location>
        <position position="265"/>
    </location>
    <ligand>
        <name>Zn(2+)</name>
        <dbReference type="ChEBI" id="CHEBI:29105"/>
        <label>3</label>
    </ligand>
</feature>
<dbReference type="HAMAP" id="MF_00152">
    <property type="entry name" value="Nfo"/>
    <property type="match status" value="1"/>
</dbReference>
<dbReference type="NCBIfam" id="TIGR00587">
    <property type="entry name" value="nfo"/>
    <property type="match status" value="1"/>
</dbReference>
<dbReference type="Proteomes" id="UP000001887">
    <property type="component" value="Chromosome"/>
</dbReference>
<dbReference type="PANTHER" id="PTHR21445:SF0">
    <property type="entry name" value="APURINIC-APYRIMIDINIC ENDONUCLEASE"/>
    <property type="match status" value="1"/>
</dbReference>
<dbReference type="EMBL" id="CP001848">
    <property type="protein sequence ID" value="ADB16909.1"/>
    <property type="molecule type" value="Genomic_DNA"/>
</dbReference>
<dbReference type="GO" id="GO:0008081">
    <property type="term" value="F:phosphoric diester hydrolase activity"/>
    <property type="evidence" value="ECO:0007669"/>
    <property type="project" value="TreeGrafter"/>
</dbReference>
<protein>
    <recommendedName>
        <fullName evidence="9">Probable endonuclease 4</fullName>
        <ecNumber evidence="9">3.1.21.2</ecNumber>
    </recommendedName>
    <alternativeName>
        <fullName evidence="9">Endodeoxyribonuclease IV</fullName>
    </alternativeName>
    <alternativeName>
        <fullName evidence="9">Endonuclease IV</fullName>
    </alternativeName>
</protein>
<dbReference type="InterPro" id="IPR036237">
    <property type="entry name" value="Xyl_isomerase-like_sf"/>
</dbReference>
<organism evidence="11 12">
    <name type="scientific">Pirellula staleyi (strain ATCC 27377 / DSM 6068 / ICPB 4128)</name>
    <name type="common">Pirella staleyi</name>
    <dbReference type="NCBI Taxonomy" id="530564"/>
    <lineage>
        <taxon>Bacteria</taxon>
        <taxon>Pseudomonadati</taxon>
        <taxon>Planctomycetota</taxon>
        <taxon>Planctomycetia</taxon>
        <taxon>Pirellulales</taxon>
        <taxon>Pirellulaceae</taxon>
        <taxon>Pirellula</taxon>
    </lineage>
</organism>
<reference evidence="11 12" key="1">
    <citation type="journal article" date="2009" name="Stand. Genomic Sci.">
        <title>Complete genome sequence of Pirellula staleyi type strain (ATCC 27377).</title>
        <authorList>
            <person name="Clum A."/>
            <person name="Tindall B.J."/>
            <person name="Sikorski J."/>
            <person name="Ivanova N."/>
            <person name="Mavrommatis K."/>
            <person name="Lucas S."/>
            <person name="Glavina del Rio T."/>
            <person name="Nolan M."/>
            <person name="Chen F."/>
            <person name="Tice H."/>
            <person name="Pitluck S."/>
            <person name="Cheng J.F."/>
            <person name="Chertkov O."/>
            <person name="Brettin T."/>
            <person name="Han C."/>
            <person name="Detter J.C."/>
            <person name="Kuske C."/>
            <person name="Bruce D."/>
            <person name="Goodwin L."/>
            <person name="Ovchinikova G."/>
            <person name="Pati A."/>
            <person name="Mikhailova N."/>
            <person name="Chen A."/>
            <person name="Palaniappan K."/>
            <person name="Land M."/>
            <person name="Hauser L."/>
            <person name="Chang Y.J."/>
            <person name="Jeffries C.D."/>
            <person name="Chain P."/>
            <person name="Rohde M."/>
            <person name="Goker M."/>
            <person name="Bristow J."/>
            <person name="Eisen J.A."/>
            <person name="Markowitz V."/>
            <person name="Hugenholtz P."/>
            <person name="Kyrpides N.C."/>
            <person name="Klenk H.P."/>
            <person name="Lapidus A."/>
        </authorList>
    </citation>
    <scope>NUCLEOTIDE SEQUENCE [LARGE SCALE GENOMIC DNA]</scope>
    <source>
        <strain evidence="12">ATCC 27377 / DSM 6068 / ICPB 4128</strain>
    </source>
</reference>
<dbReference type="SMART" id="SM00518">
    <property type="entry name" value="AP2Ec"/>
    <property type="match status" value="1"/>
</dbReference>
<dbReference type="FunFam" id="3.20.20.150:FF:000001">
    <property type="entry name" value="Probable endonuclease 4"/>
    <property type="match status" value="1"/>
</dbReference>
<dbReference type="InterPro" id="IPR001719">
    <property type="entry name" value="AP_endonuc_2"/>
</dbReference>
<feature type="binding site" evidence="9">
    <location>
        <position position="297"/>
    </location>
    <ligand>
        <name>Zn(2+)</name>
        <dbReference type="ChEBI" id="CHEBI:29105"/>
        <label>2</label>
    </ligand>
</feature>
<dbReference type="HOGENOM" id="CLU_025885_0_1_0"/>
<dbReference type="Pfam" id="PF01261">
    <property type="entry name" value="AP_endonuc_2"/>
    <property type="match status" value="1"/>
</dbReference>
<dbReference type="CDD" id="cd00019">
    <property type="entry name" value="AP2Ec"/>
    <property type="match status" value="1"/>
</dbReference>
<dbReference type="PROSITE" id="PS00730">
    <property type="entry name" value="AP_NUCLEASE_F2_2"/>
    <property type="match status" value="1"/>
</dbReference>
<sequence length="321" mass="35502">MKTSQKWWTDLVTLLGAHMSIAGGLHKAAEAAANVRCDVVQIFTGSPSQWPFVQASRAKKTDVQFDGLLTKNNNQWRAKAISDKEEQQFKEALARHKITLPLAHASYLINLASPDEELWQKSIEAMVIELGRASQLGIFGVVMHPGSFTTSSEAVGLARIAAAIDKIHTLAPDATAQILLENTAGQGSNLGWKFEHLGEIIAQVKQADRLGVCIDTCHTFAAGYPLGTKEEFDATFESLENAVGINRIRAFHLNDSKKELGSRVDRHEHIGQGCLGLEPFRHLLNDKRFTKVPMYLETPKEDADEEPWDVVNLRTLRSLIA</sequence>
<keyword evidence="12" id="KW-1185">Reference proteome</keyword>
<dbReference type="GO" id="GO:0008833">
    <property type="term" value="F:deoxyribonuclease IV (phage-T4-induced) activity"/>
    <property type="evidence" value="ECO:0007669"/>
    <property type="project" value="UniProtKB-UniRule"/>
</dbReference>
<keyword evidence="4 9" id="KW-0255">Endonuclease</keyword>
<name>D2R2R9_PIRSD</name>
<comment type="function">
    <text evidence="9">Endonuclease IV plays a role in DNA repair. It cleaves phosphodiester bonds at apurinic or apyrimidinic (AP) sites, generating a 3'-hydroxyl group and a 5'-terminal sugar phosphate.</text>
</comment>
<evidence type="ECO:0000256" key="6">
    <source>
        <dbReference type="ARBA" id="ARBA00022801"/>
    </source>
</evidence>
<dbReference type="PROSITE" id="PS00729">
    <property type="entry name" value="AP_NUCLEASE_F2_1"/>
    <property type="match status" value="1"/>
</dbReference>
<dbReference type="PROSITE" id="PS51432">
    <property type="entry name" value="AP_NUCLEASE_F2_4"/>
    <property type="match status" value="1"/>
</dbReference>
<accession>D2R2R9</accession>
<feature type="binding site" evidence="9">
    <location>
        <position position="181"/>
    </location>
    <ligand>
        <name>Zn(2+)</name>
        <dbReference type="ChEBI" id="CHEBI:29105"/>
        <label>1</label>
    </ligand>
</feature>
<feature type="binding site" evidence="9">
    <location>
        <position position="181"/>
    </location>
    <ligand>
        <name>Zn(2+)</name>
        <dbReference type="ChEBI" id="CHEBI:29105"/>
        <label>2</label>
    </ligand>
</feature>
<evidence type="ECO:0000256" key="7">
    <source>
        <dbReference type="ARBA" id="ARBA00022833"/>
    </source>
</evidence>
<feature type="binding site" evidence="9">
    <location>
        <position position="267"/>
    </location>
    <ligand>
        <name>Zn(2+)</name>
        <dbReference type="ChEBI" id="CHEBI:29105"/>
        <label>3</label>
    </ligand>
</feature>
<evidence type="ECO:0000256" key="1">
    <source>
        <dbReference type="ARBA" id="ARBA00005340"/>
    </source>
</evidence>
<feature type="domain" description="Xylose isomerase-like TIM barrel" evidence="10">
    <location>
        <begin position="70"/>
        <end position="307"/>
    </location>
</feature>
<comment type="cofactor">
    <cofactor evidence="9">
        <name>Zn(2+)</name>
        <dbReference type="ChEBI" id="CHEBI:29105"/>
    </cofactor>
    <text evidence="9">Binds 3 Zn(2+) ions.</text>
</comment>
<comment type="catalytic activity">
    <reaction evidence="9">
        <text>Endonucleolytic cleavage to 5'-phosphooligonucleotide end-products.</text>
        <dbReference type="EC" id="3.1.21.2"/>
    </reaction>
</comment>
<evidence type="ECO:0000256" key="2">
    <source>
        <dbReference type="ARBA" id="ARBA00022722"/>
    </source>
</evidence>
<dbReference type="Gene3D" id="3.20.20.150">
    <property type="entry name" value="Divalent-metal-dependent TIM barrel enzymes"/>
    <property type="match status" value="2"/>
</dbReference>
<evidence type="ECO:0000313" key="11">
    <source>
        <dbReference type="EMBL" id="ADB16909.1"/>
    </source>
</evidence>
<keyword evidence="3 9" id="KW-0479">Metal-binding</keyword>
<dbReference type="EC" id="3.1.21.2" evidence="9"/>
<evidence type="ECO:0000256" key="9">
    <source>
        <dbReference type="HAMAP-Rule" id="MF_00152"/>
    </source>
</evidence>
<proteinExistence type="inferred from homology"/>
<dbReference type="InterPro" id="IPR013022">
    <property type="entry name" value="Xyl_isomerase-like_TIM-brl"/>
</dbReference>